<dbReference type="InterPro" id="IPR003598">
    <property type="entry name" value="Ig_sub2"/>
</dbReference>
<dbReference type="InterPro" id="IPR013783">
    <property type="entry name" value="Ig-like_fold"/>
</dbReference>
<name>A0A9N9RUT5_9DIPT</name>
<dbReference type="SMART" id="SM00406">
    <property type="entry name" value="IGv"/>
    <property type="match status" value="2"/>
</dbReference>
<evidence type="ECO:0000313" key="3">
    <source>
        <dbReference type="EMBL" id="CAG9803906.1"/>
    </source>
</evidence>
<keyword evidence="1" id="KW-0732">Signal</keyword>
<organism evidence="3 4">
    <name type="scientific">Chironomus riparius</name>
    <dbReference type="NCBI Taxonomy" id="315576"/>
    <lineage>
        <taxon>Eukaryota</taxon>
        <taxon>Metazoa</taxon>
        <taxon>Ecdysozoa</taxon>
        <taxon>Arthropoda</taxon>
        <taxon>Hexapoda</taxon>
        <taxon>Insecta</taxon>
        <taxon>Pterygota</taxon>
        <taxon>Neoptera</taxon>
        <taxon>Endopterygota</taxon>
        <taxon>Diptera</taxon>
        <taxon>Nematocera</taxon>
        <taxon>Chironomoidea</taxon>
        <taxon>Chironomidae</taxon>
        <taxon>Chironominae</taxon>
        <taxon>Chironomus</taxon>
    </lineage>
</organism>
<dbReference type="SMART" id="SM00409">
    <property type="entry name" value="IG"/>
    <property type="match status" value="2"/>
</dbReference>
<dbReference type="InterPro" id="IPR013106">
    <property type="entry name" value="Ig_V-set"/>
</dbReference>
<dbReference type="Gene3D" id="2.60.40.10">
    <property type="entry name" value="Immunoglobulins"/>
    <property type="match status" value="2"/>
</dbReference>
<dbReference type="PANTHER" id="PTHR23279:SF36">
    <property type="entry name" value="DEFECTIVE PROBOSCIS EXTENSION RESPONSE 9, ISOFORM A"/>
    <property type="match status" value="1"/>
</dbReference>
<gene>
    <name evidence="3" type="ORF">CHIRRI_LOCUS6801</name>
</gene>
<feature type="signal peptide" evidence="1">
    <location>
        <begin position="1"/>
        <end position="25"/>
    </location>
</feature>
<dbReference type="InterPro" id="IPR037448">
    <property type="entry name" value="Zig-8"/>
</dbReference>
<dbReference type="OrthoDB" id="6377396at2759"/>
<dbReference type="Pfam" id="PF13927">
    <property type="entry name" value="Ig_3"/>
    <property type="match status" value="1"/>
</dbReference>
<evidence type="ECO:0000256" key="1">
    <source>
        <dbReference type="SAM" id="SignalP"/>
    </source>
</evidence>
<reference evidence="3" key="1">
    <citation type="submission" date="2022-01" db="EMBL/GenBank/DDBJ databases">
        <authorList>
            <person name="King R."/>
        </authorList>
    </citation>
    <scope>NUCLEOTIDE SEQUENCE</scope>
</reference>
<accession>A0A9N9RUT5</accession>
<feature type="domain" description="Ig-like" evidence="2">
    <location>
        <begin position="164"/>
        <end position="263"/>
    </location>
</feature>
<dbReference type="InterPro" id="IPR007110">
    <property type="entry name" value="Ig-like_dom"/>
</dbReference>
<evidence type="ECO:0000313" key="4">
    <source>
        <dbReference type="Proteomes" id="UP001153620"/>
    </source>
</evidence>
<feature type="chain" id="PRO_5040277158" description="Ig-like domain-containing protein" evidence="1">
    <location>
        <begin position="26"/>
        <end position="306"/>
    </location>
</feature>
<dbReference type="PROSITE" id="PS50835">
    <property type="entry name" value="IG_LIKE"/>
    <property type="match status" value="2"/>
</dbReference>
<dbReference type="SMART" id="SM00408">
    <property type="entry name" value="IGc2"/>
    <property type="match status" value="2"/>
</dbReference>
<sequence length="306" mass="34650">MFRSYEEVCFIALHTLLCIIPLSHSKLYRLPNDHDFNRININSANSLPYYLKVPTNVTAIEGSNVILSCHIENLGDKMVFWIRNTDLQILTAGLATFSSDTRFRVNHENTIDEKDWSLLITNVRLEDASTYECQINTEVKMKLNINLTVKEYVEMMEMDSPFLPNYGAAIDGKNLNVLKRGQTITLTCKVLTEHENSNKHSSQIDWMKDEELVSLKTRNGGISINTVWSGKSGSSKLTLSELQENDEGNYSCTSNGFVSDAVTVRIITGIEEKFDQLVTTENKANIRCINLASFVHIFTLILINII</sequence>
<evidence type="ECO:0000259" key="2">
    <source>
        <dbReference type="PROSITE" id="PS50835"/>
    </source>
</evidence>
<feature type="domain" description="Ig-like" evidence="2">
    <location>
        <begin position="48"/>
        <end position="144"/>
    </location>
</feature>
<dbReference type="EMBL" id="OU895878">
    <property type="protein sequence ID" value="CAG9803906.1"/>
    <property type="molecule type" value="Genomic_DNA"/>
</dbReference>
<keyword evidence="4" id="KW-1185">Reference proteome</keyword>
<dbReference type="GO" id="GO:0032589">
    <property type="term" value="C:neuron projection membrane"/>
    <property type="evidence" value="ECO:0007669"/>
    <property type="project" value="TreeGrafter"/>
</dbReference>
<dbReference type="GO" id="GO:0050808">
    <property type="term" value="P:synapse organization"/>
    <property type="evidence" value="ECO:0007669"/>
    <property type="project" value="TreeGrafter"/>
</dbReference>
<dbReference type="InterPro" id="IPR003599">
    <property type="entry name" value="Ig_sub"/>
</dbReference>
<dbReference type="Proteomes" id="UP001153620">
    <property type="component" value="Chromosome 2"/>
</dbReference>
<proteinExistence type="predicted"/>
<dbReference type="AlphaFoldDB" id="A0A9N9RUT5"/>
<protein>
    <recommendedName>
        <fullName evidence="2">Ig-like domain-containing protein</fullName>
    </recommendedName>
</protein>
<dbReference type="PANTHER" id="PTHR23279">
    <property type="entry name" value="DEFECTIVE PROBOSCIS EXTENSION RESPONSE DPR -RELATED"/>
    <property type="match status" value="1"/>
</dbReference>
<dbReference type="InterPro" id="IPR036179">
    <property type="entry name" value="Ig-like_dom_sf"/>
</dbReference>
<reference evidence="3" key="2">
    <citation type="submission" date="2022-10" db="EMBL/GenBank/DDBJ databases">
        <authorList>
            <consortium name="ENA_rothamsted_submissions"/>
            <consortium name="culmorum"/>
            <person name="King R."/>
        </authorList>
    </citation>
    <scope>NUCLEOTIDE SEQUENCE</scope>
</reference>
<dbReference type="SUPFAM" id="SSF48726">
    <property type="entry name" value="Immunoglobulin"/>
    <property type="match status" value="2"/>
</dbReference>
<dbReference type="Pfam" id="PF07686">
    <property type="entry name" value="V-set"/>
    <property type="match status" value="1"/>
</dbReference>